<gene>
    <name evidence="1" type="ORF">F3Y22_tig00008146pilonHSYRG00099</name>
</gene>
<dbReference type="GO" id="GO:0050793">
    <property type="term" value="P:regulation of developmental process"/>
    <property type="evidence" value="ECO:0007669"/>
    <property type="project" value="InterPro"/>
</dbReference>
<dbReference type="InterPro" id="IPR044700">
    <property type="entry name" value="PIP2/PIPL1"/>
</dbReference>
<dbReference type="Proteomes" id="UP000436088">
    <property type="component" value="Unassembled WGS sequence"/>
</dbReference>
<evidence type="ECO:0000313" key="2">
    <source>
        <dbReference type="Proteomes" id="UP000436088"/>
    </source>
</evidence>
<name>A0A6A3CF14_HIBSY</name>
<protein>
    <submittedName>
        <fullName evidence="1">Uncharacterized protein</fullName>
    </submittedName>
</protein>
<dbReference type="EMBL" id="VEPZ02000403">
    <property type="protein sequence ID" value="KAE8725739.1"/>
    <property type="molecule type" value="Genomic_DNA"/>
</dbReference>
<proteinExistence type="predicted"/>
<evidence type="ECO:0000313" key="1">
    <source>
        <dbReference type="EMBL" id="KAE8725739.1"/>
    </source>
</evidence>
<dbReference type="PANTHER" id="PTHR34663">
    <property type="entry name" value="OS06G0637400 PROTEIN"/>
    <property type="match status" value="1"/>
</dbReference>
<organism evidence="1 2">
    <name type="scientific">Hibiscus syriacus</name>
    <name type="common">Rose of Sharon</name>
    <dbReference type="NCBI Taxonomy" id="106335"/>
    <lineage>
        <taxon>Eukaryota</taxon>
        <taxon>Viridiplantae</taxon>
        <taxon>Streptophyta</taxon>
        <taxon>Embryophyta</taxon>
        <taxon>Tracheophyta</taxon>
        <taxon>Spermatophyta</taxon>
        <taxon>Magnoliopsida</taxon>
        <taxon>eudicotyledons</taxon>
        <taxon>Gunneridae</taxon>
        <taxon>Pentapetalae</taxon>
        <taxon>rosids</taxon>
        <taxon>malvids</taxon>
        <taxon>Malvales</taxon>
        <taxon>Malvaceae</taxon>
        <taxon>Malvoideae</taxon>
        <taxon>Hibiscus</taxon>
    </lineage>
</organism>
<dbReference type="PANTHER" id="PTHR34663:SF11">
    <property type="entry name" value="DERMOKINE-LIKE"/>
    <property type="match status" value="1"/>
</dbReference>
<keyword evidence="2" id="KW-1185">Reference proteome</keyword>
<dbReference type="AlphaFoldDB" id="A0A6A3CF14"/>
<comment type="caution">
    <text evidence="1">The sequence shown here is derived from an EMBL/GenBank/DDBJ whole genome shotgun (WGS) entry which is preliminary data.</text>
</comment>
<reference evidence="1" key="1">
    <citation type="submission" date="2019-09" db="EMBL/GenBank/DDBJ databases">
        <title>Draft genome information of white flower Hibiscus syriacus.</title>
        <authorList>
            <person name="Kim Y.-M."/>
        </authorList>
    </citation>
    <scope>NUCLEOTIDE SEQUENCE [LARGE SCALE GENOMIC DNA]</scope>
    <source>
        <strain evidence="1">YM2019G1</strain>
    </source>
</reference>
<dbReference type="GO" id="GO:0045087">
    <property type="term" value="P:innate immune response"/>
    <property type="evidence" value="ECO:0007669"/>
    <property type="project" value="InterPro"/>
</dbReference>
<sequence length="134" mass="14972">MPRLFRWVKLRSQSFIIKQLISVQKPITQMHELVHIYIKQILMAGNFKSSFFVLLFLLTWLLFPGSYAARPLNVIGGNSVTKGVEPFFDWLSLEGIKTGGPSAGGKGHAFTNAVTNSGPSSELRSKFRWQGTLS</sequence>
<accession>A0A6A3CF14</accession>